<dbReference type="AlphaFoldDB" id="W1NMD7"/>
<keyword evidence="2" id="KW-1185">Reference proteome</keyword>
<dbReference type="Gramene" id="ERM97057">
    <property type="protein sequence ID" value="ERM97057"/>
    <property type="gene ID" value="AMTR_s00122p00097890"/>
</dbReference>
<dbReference type="EMBL" id="KI396610">
    <property type="protein sequence ID" value="ERM97057.1"/>
    <property type="molecule type" value="Genomic_DNA"/>
</dbReference>
<feature type="non-terminal residue" evidence="1">
    <location>
        <position position="1"/>
    </location>
</feature>
<gene>
    <name evidence="1" type="ORF">AMTR_s00122p00097890</name>
</gene>
<proteinExistence type="predicted"/>
<dbReference type="STRING" id="13333.W1NMD7"/>
<dbReference type="HOGENOM" id="CLU_2055673_0_0_1"/>
<accession>W1NMD7</accession>
<evidence type="ECO:0000313" key="2">
    <source>
        <dbReference type="Proteomes" id="UP000017836"/>
    </source>
</evidence>
<reference evidence="2" key="1">
    <citation type="journal article" date="2013" name="Science">
        <title>The Amborella genome and the evolution of flowering plants.</title>
        <authorList>
            <consortium name="Amborella Genome Project"/>
        </authorList>
    </citation>
    <scope>NUCLEOTIDE SEQUENCE [LARGE SCALE GENOMIC DNA]</scope>
</reference>
<sequence length="120" mass="13383">FIAGVLSKRNTITEVCSKELPMIFVTAMNCLGDECGLNDTTISTGWKDGELLYISMSGNLCAFAHSTFSFEPFAFFLGTTTRNQMDLEVAFSRGCTYEGQGRPKRENNEEEILIYVQTLV</sequence>
<organism evidence="1 2">
    <name type="scientific">Amborella trichopoda</name>
    <dbReference type="NCBI Taxonomy" id="13333"/>
    <lineage>
        <taxon>Eukaryota</taxon>
        <taxon>Viridiplantae</taxon>
        <taxon>Streptophyta</taxon>
        <taxon>Embryophyta</taxon>
        <taxon>Tracheophyta</taxon>
        <taxon>Spermatophyta</taxon>
        <taxon>Magnoliopsida</taxon>
        <taxon>Amborellales</taxon>
        <taxon>Amborellaceae</taxon>
        <taxon>Amborella</taxon>
    </lineage>
</organism>
<feature type="non-terminal residue" evidence="1">
    <location>
        <position position="120"/>
    </location>
</feature>
<dbReference type="Proteomes" id="UP000017836">
    <property type="component" value="Unassembled WGS sequence"/>
</dbReference>
<protein>
    <submittedName>
        <fullName evidence="1">Uncharacterized protein</fullName>
    </submittedName>
</protein>
<evidence type="ECO:0000313" key="1">
    <source>
        <dbReference type="EMBL" id="ERM97057.1"/>
    </source>
</evidence>
<name>W1NMD7_AMBTC</name>